<proteinExistence type="predicted"/>
<organism evidence="1 2">
    <name type="scientific">Clavispora lusitaniae</name>
    <name type="common">Candida lusitaniae</name>
    <dbReference type="NCBI Taxonomy" id="36911"/>
    <lineage>
        <taxon>Eukaryota</taxon>
        <taxon>Fungi</taxon>
        <taxon>Dikarya</taxon>
        <taxon>Ascomycota</taxon>
        <taxon>Saccharomycotina</taxon>
        <taxon>Pichiomycetes</taxon>
        <taxon>Metschnikowiaceae</taxon>
        <taxon>Clavispora</taxon>
    </lineage>
</organism>
<sequence>MDLSNLSNNLPPVKSLEQVSLVDLNRDLTNEFKNTAKAVASLYNATSQVECEHRSAKTEFSNAAKAVASLYRTGSNSNVLSMHKGYLDCLDDMLRVITNDEDIESWVLTRRAELTNSYNTNQNHGAGSPGRASVSHNTHERLTDEAFPVRTNKDSSHRLRDFDEASSENSKKITTEKKFSNSGPANDLSSSQLHTDYEFSLPQELMSHVVFRPSFPPLSVSFKRSKKWCDIKDRKMPISLQDASGSSDCESDDGITDADIKKKRLAHSLHEVPKRQKRAPGSDND</sequence>
<name>A0ACD0WME5_CLALS</name>
<accession>A0ACD0WME5</accession>
<evidence type="ECO:0000313" key="2">
    <source>
        <dbReference type="Proteomes" id="UP000326582"/>
    </source>
</evidence>
<evidence type="ECO:0000313" key="1">
    <source>
        <dbReference type="EMBL" id="QFZ28475.1"/>
    </source>
</evidence>
<keyword evidence="2" id="KW-1185">Reference proteome</keyword>
<dbReference type="EMBL" id="CP038487">
    <property type="protein sequence ID" value="QFZ28475.1"/>
    <property type="molecule type" value="Genomic_DNA"/>
</dbReference>
<gene>
    <name evidence="1" type="ORF">EJF14_40517</name>
</gene>
<reference evidence="2" key="1">
    <citation type="journal article" date="2019" name="MBio">
        <title>Comparative genomics for the elucidation of multidrug resistance (MDR) in Candida lusitaniae.</title>
        <authorList>
            <person name="Kannan A."/>
            <person name="Asner S.A."/>
            <person name="Trachsel E."/>
            <person name="Kelly S."/>
            <person name="Parker J."/>
            <person name="Sanglard D."/>
        </authorList>
    </citation>
    <scope>NUCLEOTIDE SEQUENCE [LARGE SCALE GENOMIC DNA]</scope>
    <source>
        <strain evidence="2">P1</strain>
    </source>
</reference>
<protein>
    <submittedName>
        <fullName evidence="1">Uncharacterized protein</fullName>
    </submittedName>
</protein>
<dbReference type="Proteomes" id="UP000326582">
    <property type="component" value="Chromosome 4"/>
</dbReference>